<evidence type="ECO:0000313" key="13">
    <source>
        <dbReference type="Proteomes" id="UP001166674"/>
    </source>
</evidence>
<protein>
    <submittedName>
        <fullName evidence="12">Zinc finger and SCAN domain-containing protein 18</fullName>
    </submittedName>
</protein>
<dbReference type="PROSITE" id="PS50157">
    <property type="entry name" value="ZINC_FINGER_C2H2_2"/>
    <property type="match status" value="1"/>
</dbReference>
<evidence type="ECO:0000256" key="5">
    <source>
        <dbReference type="ARBA" id="ARBA00022833"/>
    </source>
</evidence>
<name>A0AA41MUM5_SCICA</name>
<evidence type="ECO:0000256" key="7">
    <source>
        <dbReference type="PROSITE-ProRule" id="PRU00042"/>
    </source>
</evidence>
<keyword evidence="2" id="KW-0479">Metal-binding</keyword>
<dbReference type="InterPro" id="IPR038269">
    <property type="entry name" value="SCAN_sf"/>
</dbReference>
<dbReference type="Pfam" id="PF02023">
    <property type="entry name" value="SCAN"/>
    <property type="match status" value="1"/>
</dbReference>
<dbReference type="InterPro" id="IPR050916">
    <property type="entry name" value="SCAN-C2H2_zinc_finger"/>
</dbReference>
<evidence type="ECO:0000256" key="2">
    <source>
        <dbReference type="ARBA" id="ARBA00022723"/>
    </source>
</evidence>
<dbReference type="PROSITE" id="PS50804">
    <property type="entry name" value="SCAN_BOX"/>
    <property type="match status" value="1"/>
</dbReference>
<evidence type="ECO:0000256" key="9">
    <source>
        <dbReference type="SAM" id="MobiDB-lite"/>
    </source>
</evidence>
<proteinExistence type="predicted"/>
<reference evidence="12" key="1">
    <citation type="submission" date="2020-03" db="EMBL/GenBank/DDBJ databases">
        <title>Studies in the Genomics of Life Span.</title>
        <authorList>
            <person name="Glass D."/>
        </authorList>
    </citation>
    <scope>NUCLEOTIDE SEQUENCE</scope>
    <source>
        <strain evidence="12">SUZIE</strain>
        <tissue evidence="12">Muscle</tissue>
    </source>
</reference>
<dbReference type="GO" id="GO:0008270">
    <property type="term" value="F:zinc ion binding"/>
    <property type="evidence" value="ECO:0007669"/>
    <property type="project" value="UniProtKB-KW"/>
</dbReference>
<dbReference type="GO" id="GO:0005634">
    <property type="term" value="C:nucleus"/>
    <property type="evidence" value="ECO:0007669"/>
    <property type="project" value="UniProtKB-SubCell"/>
</dbReference>
<dbReference type="FunFam" id="3.30.160.60:FF:000870">
    <property type="entry name" value="zinc finger protein 197 isoform X1"/>
    <property type="match status" value="1"/>
</dbReference>
<dbReference type="SUPFAM" id="SSF57667">
    <property type="entry name" value="beta-beta-alpha zinc fingers"/>
    <property type="match status" value="1"/>
</dbReference>
<dbReference type="PROSITE" id="PS00028">
    <property type="entry name" value="ZINC_FINGER_C2H2_1"/>
    <property type="match status" value="1"/>
</dbReference>
<comment type="caution">
    <text evidence="12">The sequence shown here is derived from an EMBL/GenBank/DDBJ whole genome shotgun (WGS) entry which is preliminary data.</text>
</comment>
<dbReference type="PANTHER" id="PTHR45935">
    <property type="entry name" value="PROTEIN ZBED8-RELATED"/>
    <property type="match status" value="1"/>
</dbReference>
<keyword evidence="6 8" id="KW-0539">Nucleus</keyword>
<dbReference type="EMBL" id="JAATJV010328800">
    <property type="protein sequence ID" value="MBZ3878493.1"/>
    <property type="molecule type" value="Genomic_DNA"/>
</dbReference>
<evidence type="ECO:0000313" key="12">
    <source>
        <dbReference type="EMBL" id="MBZ3878493.1"/>
    </source>
</evidence>
<dbReference type="Proteomes" id="UP001166674">
    <property type="component" value="Unassembled WGS sequence"/>
</dbReference>
<feature type="domain" description="SCAN box" evidence="11">
    <location>
        <begin position="55"/>
        <end position="133"/>
    </location>
</feature>
<dbReference type="SMART" id="SM00355">
    <property type="entry name" value="ZnF_C2H2"/>
    <property type="match status" value="1"/>
</dbReference>
<evidence type="ECO:0000256" key="8">
    <source>
        <dbReference type="PROSITE-ProRule" id="PRU00187"/>
    </source>
</evidence>
<evidence type="ECO:0000256" key="1">
    <source>
        <dbReference type="ARBA" id="ARBA00004123"/>
    </source>
</evidence>
<feature type="region of interest" description="Disordered" evidence="9">
    <location>
        <begin position="202"/>
        <end position="235"/>
    </location>
</feature>
<dbReference type="Gene3D" id="3.30.160.60">
    <property type="entry name" value="Classic Zinc Finger"/>
    <property type="match status" value="1"/>
</dbReference>
<dbReference type="SUPFAM" id="SSF47353">
    <property type="entry name" value="Retrovirus capsid dimerization domain-like"/>
    <property type="match status" value="1"/>
</dbReference>
<evidence type="ECO:0000256" key="3">
    <source>
        <dbReference type="ARBA" id="ARBA00022737"/>
    </source>
</evidence>
<dbReference type="InterPro" id="IPR003309">
    <property type="entry name" value="SCAN_dom"/>
</dbReference>
<feature type="compositionally biased region" description="Basic and acidic residues" evidence="9">
    <location>
        <begin position="212"/>
        <end position="222"/>
    </location>
</feature>
<feature type="region of interest" description="Disordered" evidence="9">
    <location>
        <begin position="265"/>
        <end position="443"/>
    </location>
</feature>
<dbReference type="AlphaFoldDB" id="A0AA41MUM5"/>
<dbReference type="CDD" id="cd07936">
    <property type="entry name" value="SCAN"/>
    <property type="match status" value="1"/>
</dbReference>
<keyword evidence="4 7" id="KW-0863">Zinc-finger</keyword>
<evidence type="ECO:0000256" key="4">
    <source>
        <dbReference type="ARBA" id="ARBA00022771"/>
    </source>
</evidence>
<feature type="domain" description="C2H2-type" evidence="10">
    <location>
        <begin position="440"/>
        <end position="467"/>
    </location>
</feature>
<dbReference type="PANTHER" id="PTHR45935:SF32">
    <property type="entry name" value="ZINC FINGER AND SCAN DOMAIN CONTAINING 18"/>
    <property type="match status" value="1"/>
</dbReference>
<dbReference type="SMART" id="SM00431">
    <property type="entry name" value="SCAN"/>
    <property type="match status" value="1"/>
</dbReference>
<feature type="region of interest" description="Disordered" evidence="9">
    <location>
        <begin position="1"/>
        <end position="48"/>
    </location>
</feature>
<comment type="subcellular location">
    <subcellularLocation>
        <location evidence="1 8">Nucleus</location>
    </subcellularLocation>
</comment>
<gene>
    <name evidence="12" type="ORF">SUZIE_148190</name>
</gene>
<dbReference type="Gene3D" id="1.10.4020.10">
    <property type="entry name" value="DNA breaking-rejoining enzymes"/>
    <property type="match status" value="1"/>
</dbReference>
<evidence type="ECO:0000256" key="6">
    <source>
        <dbReference type="ARBA" id="ARBA00023242"/>
    </source>
</evidence>
<dbReference type="InterPro" id="IPR013087">
    <property type="entry name" value="Znf_C2H2_type"/>
</dbReference>
<dbReference type="InterPro" id="IPR036236">
    <property type="entry name" value="Znf_C2H2_sf"/>
</dbReference>
<organism evidence="12 13">
    <name type="scientific">Sciurus carolinensis</name>
    <name type="common">Eastern gray squirrel</name>
    <dbReference type="NCBI Taxonomy" id="30640"/>
    <lineage>
        <taxon>Eukaryota</taxon>
        <taxon>Metazoa</taxon>
        <taxon>Chordata</taxon>
        <taxon>Craniata</taxon>
        <taxon>Vertebrata</taxon>
        <taxon>Euteleostomi</taxon>
        <taxon>Mammalia</taxon>
        <taxon>Eutheria</taxon>
        <taxon>Euarchontoglires</taxon>
        <taxon>Glires</taxon>
        <taxon>Rodentia</taxon>
        <taxon>Sciuromorpha</taxon>
        <taxon>Sciuridae</taxon>
        <taxon>Sciurinae</taxon>
        <taxon>Sciurini</taxon>
        <taxon>Sciurus</taxon>
    </lineage>
</organism>
<keyword evidence="5" id="KW-0862">Zinc</keyword>
<accession>A0AA41MUM5</accession>
<sequence length="473" mass="50852">MLPLEKVLASPRSSPTPPEVPTEGSADTDGSVDTVQQEEPETVPERTPADLEFSRLRFREFVYQEAAGPHQTLARLHELCRQWLRPEACSKEQILEMLVLEQFLGILPDRVRPWVVAQYPENCKKAASLVEGLTDVLEEPGMLLCSPAGSSSGLSEGVYERHPDPLLLPGGLGSPRDLEDIPVPPDTPLPCLLPAWPALEPMLLDQGSSGGEKTEAKAERTPSESFPEEPLHSEEWAHLDTAEENLRSYRKLLLWGYQFAQPDAASSLEAEEQPLVEGEGSGGSLPEEGTEDIREAGTAGEEGGSQEAPAERLAGDAPGDPPMDTTPEEEQQSPTAPEAVGEDSGRVSPSQKQRALCPSEDKGEARPDSPQQGTGTKRPHPEDEGAQGPERAARQSSRQPGDTTEPDGQDEKPPAGQDAGTSASGRPEAEEPGVSGGKPYPCSECGETFAWLSHLMEHHRSHGSKKLCACQGC</sequence>
<keyword evidence="13" id="KW-1185">Reference proteome</keyword>
<dbReference type="FunFam" id="1.10.4020.10:FF:000001">
    <property type="entry name" value="zinc finger protein 263 isoform X1"/>
    <property type="match status" value="1"/>
</dbReference>
<keyword evidence="3" id="KW-0677">Repeat</keyword>
<evidence type="ECO:0000259" key="11">
    <source>
        <dbReference type="PROSITE" id="PS50804"/>
    </source>
</evidence>
<evidence type="ECO:0000259" key="10">
    <source>
        <dbReference type="PROSITE" id="PS50157"/>
    </source>
</evidence>